<feature type="transmembrane region" description="Helical" evidence="5">
    <location>
        <begin position="243"/>
        <end position="261"/>
    </location>
</feature>
<evidence type="ECO:0000256" key="1">
    <source>
        <dbReference type="ARBA" id="ARBA00004141"/>
    </source>
</evidence>
<dbReference type="EMBL" id="UINC01151742">
    <property type="protein sequence ID" value="SVD45522.1"/>
    <property type="molecule type" value="Genomic_DNA"/>
</dbReference>
<dbReference type="PANTHER" id="PTHR23508">
    <property type="entry name" value="CARBOXYLIC ACID TRANSPORTER PROTEIN HOMOLOG"/>
    <property type="match status" value="1"/>
</dbReference>
<name>A0A382VG62_9ZZZZ</name>
<dbReference type="InterPro" id="IPR011701">
    <property type="entry name" value="MFS"/>
</dbReference>
<feature type="transmembrane region" description="Helical" evidence="5">
    <location>
        <begin position="177"/>
        <end position="200"/>
    </location>
</feature>
<dbReference type="PROSITE" id="PS50850">
    <property type="entry name" value="MFS"/>
    <property type="match status" value="1"/>
</dbReference>
<organism evidence="7">
    <name type="scientific">marine metagenome</name>
    <dbReference type="NCBI Taxonomy" id="408172"/>
    <lineage>
        <taxon>unclassified sequences</taxon>
        <taxon>metagenomes</taxon>
        <taxon>ecological metagenomes</taxon>
    </lineage>
</organism>
<feature type="transmembrane region" description="Helical" evidence="5">
    <location>
        <begin position="212"/>
        <end position="236"/>
    </location>
</feature>
<gene>
    <name evidence="7" type="ORF">METZ01_LOCUS398376</name>
</gene>
<feature type="transmembrane region" description="Helical" evidence="5">
    <location>
        <begin position="34"/>
        <end position="53"/>
    </location>
</feature>
<dbReference type="SUPFAM" id="SSF103473">
    <property type="entry name" value="MFS general substrate transporter"/>
    <property type="match status" value="1"/>
</dbReference>
<keyword evidence="2 5" id="KW-0812">Transmembrane</keyword>
<dbReference type="AlphaFoldDB" id="A0A382VG62"/>
<feature type="transmembrane region" description="Helical" evidence="5">
    <location>
        <begin position="6"/>
        <end position="25"/>
    </location>
</feature>
<feature type="transmembrane region" description="Helical" evidence="5">
    <location>
        <begin position="93"/>
        <end position="115"/>
    </location>
</feature>
<reference evidence="7" key="1">
    <citation type="submission" date="2018-05" db="EMBL/GenBank/DDBJ databases">
        <authorList>
            <person name="Lanie J.A."/>
            <person name="Ng W.-L."/>
            <person name="Kazmierczak K.M."/>
            <person name="Andrzejewski T.M."/>
            <person name="Davidsen T.M."/>
            <person name="Wayne K.J."/>
            <person name="Tettelin H."/>
            <person name="Glass J.I."/>
            <person name="Rusch D."/>
            <person name="Podicherti R."/>
            <person name="Tsui H.-C.T."/>
            <person name="Winkler M.E."/>
        </authorList>
    </citation>
    <scope>NUCLEOTIDE SEQUENCE</scope>
</reference>
<evidence type="ECO:0000259" key="6">
    <source>
        <dbReference type="PROSITE" id="PS50850"/>
    </source>
</evidence>
<sequence>VVDRGRYIAITFVISGLLVTQIGVLTDRIGRQRTLLGATLLTPIFVAAMAWAPNTWMLLVLRTLGFGAAGAQSPITVTTVIEESPSRLRGLFSGVLQIGFPLGFFFASLIVPFIYSTWGWQYIFLLALLFLPYGWVIYRYLPEPEAWLKVRDARKANKENHPTTRDIFAPEYRRRTILLFIGQFLCVFAFGATILLTAYFRESKGWDAELAIQTVGLSFGIGAFGYVAAAFVGEFLTSRRNTIVIWCILGGLAFAAMIWLSSGYTQIVLAFCTMTFFFYGSYAVI</sequence>
<dbReference type="Gene3D" id="1.20.1250.20">
    <property type="entry name" value="MFS general substrate transporter like domains"/>
    <property type="match status" value="1"/>
</dbReference>
<evidence type="ECO:0000256" key="3">
    <source>
        <dbReference type="ARBA" id="ARBA00022989"/>
    </source>
</evidence>
<feature type="transmembrane region" description="Helical" evidence="5">
    <location>
        <begin position="267"/>
        <end position="284"/>
    </location>
</feature>
<accession>A0A382VG62</accession>
<dbReference type="GO" id="GO:0005886">
    <property type="term" value="C:plasma membrane"/>
    <property type="evidence" value="ECO:0007669"/>
    <property type="project" value="TreeGrafter"/>
</dbReference>
<evidence type="ECO:0000313" key="7">
    <source>
        <dbReference type="EMBL" id="SVD45522.1"/>
    </source>
</evidence>
<keyword evidence="4 5" id="KW-0472">Membrane</keyword>
<dbReference type="InterPro" id="IPR020846">
    <property type="entry name" value="MFS_dom"/>
</dbReference>
<dbReference type="Pfam" id="PF07690">
    <property type="entry name" value="MFS_1"/>
    <property type="match status" value="1"/>
</dbReference>
<evidence type="ECO:0000256" key="4">
    <source>
        <dbReference type="ARBA" id="ARBA00023136"/>
    </source>
</evidence>
<keyword evidence="3 5" id="KW-1133">Transmembrane helix</keyword>
<comment type="subcellular location">
    <subcellularLocation>
        <location evidence="1">Membrane</location>
        <topology evidence="1">Multi-pass membrane protein</topology>
    </subcellularLocation>
</comment>
<feature type="non-terminal residue" evidence="7">
    <location>
        <position position="1"/>
    </location>
</feature>
<protein>
    <recommendedName>
        <fullName evidence="6">Major facilitator superfamily (MFS) profile domain-containing protein</fullName>
    </recommendedName>
</protein>
<feature type="transmembrane region" description="Helical" evidence="5">
    <location>
        <begin position="121"/>
        <end position="141"/>
    </location>
</feature>
<dbReference type="GO" id="GO:0046943">
    <property type="term" value="F:carboxylic acid transmembrane transporter activity"/>
    <property type="evidence" value="ECO:0007669"/>
    <property type="project" value="TreeGrafter"/>
</dbReference>
<dbReference type="PANTHER" id="PTHR23508:SF10">
    <property type="entry name" value="CARBOXYLIC ACID TRANSPORTER PROTEIN HOMOLOG"/>
    <property type="match status" value="1"/>
</dbReference>
<evidence type="ECO:0000256" key="5">
    <source>
        <dbReference type="SAM" id="Phobius"/>
    </source>
</evidence>
<feature type="domain" description="Major facilitator superfamily (MFS) profile" evidence="6">
    <location>
        <begin position="1"/>
        <end position="285"/>
    </location>
</feature>
<dbReference type="InterPro" id="IPR036259">
    <property type="entry name" value="MFS_trans_sf"/>
</dbReference>
<feature type="non-terminal residue" evidence="7">
    <location>
        <position position="285"/>
    </location>
</feature>
<evidence type="ECO:0000256" key="2">
    <source>
        <dbReference type="ARBA" id="ARBA00022692"/>
    </source>
</evidence>
<proteinExistence type="predicted"/>